<dbReference type="GO" id="GO:0035869">
    <property type="term" value="C:ciliary transition zone"/>
    <property type="evidence" value="ECO:0007669"/>
    <property type="project" value="TreeGrafter"/>
</dbReference>
<dbReference type="InterPro" id="IPR008658">
    <property type="entry name" value="KAP3"/>
</dbReference>
<dbReference type="GO" id="GO:0016939">
    <property type="term" value="C:kinesin II complex"/>
    <property type="evidence" value="ECO:0007669"/>
    <property type="project" value="TreeGrafter"/>
</dbReference>
<dbReference type="InterPro" id="IPR016024">
    <property type="entry name" value="ARM-type_fold"/>
</dbReference>
<name>A0A914CMF9_9BILA</name>
<sequence length="696" mass="78745">MDSNGDLNDVDPSQVKHLEIDAHAFETAIVVKYEVEEEHSLENVGQRQCQKIIRLKDLNETVDVSALAHVVLDKCKIIPLQRIIEVEQVIFYLQKRLTTPNGNAIPTQNGVSSPSASRAKMDEIDSYIEMLYEDSEKTKATAYVLQLTQNLANLPELIENEILMGALTRVFREDSKKNFELATNIANIFLHFSQYSQFQSLISHYKIGALSMQLIEHELKRWDLWKEEAKTPVEKTRKKWEFAMKKQDQLITVCLQLLLNLAEDIKVENKMVKRGVIPMLIKCLDHMASENLILAAVTFLWKLSVFMENKDALAAGNIIEKLVELFPTNDLALSKALFSLFFNLSFDPILRNRMVVAGLVNFVAPFIEANKTAMNLLYQLSMVEDAKAMITFTDVITVLMLQIGRDISTNVTKGLLINIALEKRNAQLICSSDGQGLETLINLAIKNFDVLVMKIVRNIASHEGPIHEMFVKHLPKLLELAMQNCSSPKATNYAFGLECLGTAAQITTGDWAKVAGDTQLLPWISEKIQTSTAGQARLADDLLLQIVILCGSMTGQPDGARSVMKIVPDLIQLLTKKQEDDEIVLQIVYVFYGLLCYNDLNIRLCSGKGEVVEYLINLMHDKNPQLRSLCDQALQFIAETNEQWNKRIIEERFRWHNAQWIEMVSGGAETMSDLDIDDHFNNVVLDAEEILDEEDL</sequence>
<dbReference type="AlphaFoldDB" id="A0A914CMF9"/>
<evidence type="ECO:0000313" key="2">
    <source>
        <dbReference type="WBParaSite" id="ACRNAN_scaffold1225.g24740.t1"/>
    </source>
</evidence>
<dbReference type="Gene3D" id="1.25.10.10">
    <property type="entry name" value="Leucine-rich Repeat Variant"/>
    <property type="match status" value="1"/>
</dbReference>
<dbReference type="InterPro" id="IPR011989">
    <property type="entry name" value="ARM-like"/>
</dbReference>
<dbReference type="GO" id="GO:0007018">
    <property type="term" value="P:microtubule-based movement"/>
    <property type="evidence" value="ECO:0007669"/>
    <property type="project" value="TreeGrafter"/>
</dbReference>
<proteinExistence type="predicted"/>
<reference evidence="2" key="1">
    <citation type="submission" date="2022-11" db="UniProtKB">
        <authorList>
            <consortium name="WormBaseParasite"/>
        </authorList>
    </citation>
    <scope>IDENTIFICATION</scope>
</reference>
<evidence type="ECO:0000313" key="1">
    <source>
        <dbReference type="Proteomes" id="UP000887540"/>
    </source>
</evidence>
<dbReference type="GO" id="GO:0044782">
    <property type="term" value="P:cilium organization"/>
    <property type="evidence" value="ECO:0007669"/>
    <property type="project" value="TreeGrafter"/>
</dbReference>
<dbReference type="Pfam" id="PF05804">
    <property type="entry name" value="KAP"/>
    <property type="match status" value="1"/>
</dbReference>
<keyword evidence="1" id="KW-1185">Reference proteome</keyword>
<dbReference type="Proteomes" id="UP000887540">
    <property type="component" value="Unplaced"/>
</dbReference>
<dbReference type="PANTHER" id="PTHR15605:SF2">
    <property type="entry name" value="KINESIN-ASSOCIATED PROTEIN 3"/>
    <property type="match status" value="1"/>
</dbReference>
<dbReference type="GO" id="GO:0019894">
    <property type="term" value="F:kinesin binding"/>
    <property type="evidence" value="ECO:0007669"/>
    <property type="project" value="InterPro"/>
</dbReference>
<accession>A0A914CMF9</accession>
<organism evidence="1 2">
    <name type="scientific">Acrobeloides nanus</name>
    <dbReference type="NCBI Taxonomy" id="290746"/>
    <lineage>
        <taxon>Eukaryota</taxon>
        <taxon>Metazoa</taxon>
        <taxon>Ecdysozoa</taxon>
        <taxon>Nematoda</taxon>
        <taxon>Chromadorea</taxon>
        <taxon>Rhabditida</taxon>
        <taxon>Tylenchina</taxon>
        <taxon>Cephalobomorpha</taxon>
        <taxon>Cephaloboidea</taxon>
        <taxon>Cephalobidae</taxon>
        <taxon>Acrobeloides</taxon>
    </lineage>
</organism>
<dbReference type="GO" id="GO:0005930">
    <property type="term" value="C:axoneme"/>
    <property type="evidence" value="ECO:0007669"/>
    <property type="project" value="TreeGrafter"/>
</dbReference>
<dbReference type="WBParaSite" id="ACRNAN_scaffold1225.g24740.t1">
    <property type="protein sequence ID" value="ACRNAN_scaffold1225.g24740.t1"/>
    <property type="gene ID" value="ACRNAN_scaffold1225.g24740"/>
</dbReference>
<dbReference type="PANTHER" id="PTHR15605">
    <property type="entry name" value="KINESIN-ASSOCIATED PROTEINS"/>
    <property type="match status" value="1"/>
</dbReference>
<dbReference type="SMART" id="SM01297">
    <property type="entry name" value="KAP"/>
    <property type="match status" value="1"/>
</dbReference>
<protein>
    <submittedName>
        <fullName evidence="2">Kinesin-associated protein 3</fullName>
    </submittedName>
</protein>
<dbReference type="SUPFAM" id="SSF48371">
    <property type="entry name" value="ARM repeat"/>
    <property type="match status" value="1"/>
</dbReference>